<evidence type="ECO:0000313" key="5">
    <source>
        <dbReference type="EMBL" id="AMG73578.1"/>
    </source>
</evidence>
<dbReference type="AlphaFoldDB" id="A0AA86GLL6"/>
<dbReference type="InterPro" id="IPR033248">
    <property type="entry name" value="Transketolase_C"/>
</dbReference>
<evidence type="ECO:0000313" key="6">
    <source>
        <dbReference type="Proteomes" id="UP000058599"/>
    </source>
</evidence>
<evidence type="ECO:0000256" key="3">
    <source>
        <dbReference type="ARBA" id="ARBA00023052"/>
    </source>
</evidence>
<dbReference type="EMBL" id="CP012199">
    <property type="protein sequence ID" value="AMG73578.1"/>
    <property type="molecule type" value="Genomic_DNA"/>
</dbReference>
<dbReference type="GO" id="GO:0004802">
    <property type="term" value="F:transketolase activity"/>
    <property type="evidence" value="ECO:0007669"/>
    <property type="project" value="UniProtKB-EC"/>
</dbReference>
<dbReference type="KEGG" id="sgi:SGRAN_1185"/>
<evidence type="ECO:0000256" key="2">
    <source>
        <dbReference type="ARBA" id="ARBA00007131"/>
    </source>
</evidence>
<dbReference type="CDD" id="cd07033">
    <property type="entry name" value="TPP_PYR_DXS_TK_like"/>
    <property type="match status" value="1"/>
</dbReference>
<dbReference type="Gene3D" id="3.40.50.970">
    <property type="match status" value="1"/>
</dbReference>
<proteinExistence type="inferred from homology"/>
<dbReference type="InterPro" id="IPR005475">
    <property type="entry name" value="Transketolase-like_Pyr-bd"/>
</dbReference>
<dbReference type="RefSeq" id="WP_082737107.1">
    <property type="nucleotide sequence ID" value="NZ_CP012199.1"/>
</dbReference>
<keyword evidence="6" id="KW-1185">Reference proteome</keyword>
<organism evidence="5 6">
    <name type="scientific">Sphingopyxis granuli</name>
    <dbReference type="NCBI Taxonomy" id="267128"/>
    <lineage>
        <taxon>Bacteria</taxon>
        <taxon>Pseudomonadati</taxon>
        <taxon>Pseudomonadota</taxon>
        <taxon>Alphaproteobacteria</taxon>
        <taxon>Sphingomonadales</taxon>
        <taxon>Sphingomonadaceae</taxon>
        <taxon>Sphingopyxis</taxon>
    </lineage>
</organism>
<dbReference type="Proteomes" id="UP000058599">
    <property type="component" value="Chromosome"/>
</dbReference>
<dbReference type="InterPro" id="IPR029061">
    <property type="entry name" value="THDP-binding"/>
</dbReference>
<feature type="domain" description="Transketolase-like pyrimidine-binding" evidence="4">
    <location>
        <begin position="23"/>
        <end position="189"/>
    </location>
</feature>
<dbReference type="SUPFAM" id="SSF52922">
    <property type="entry name" value="TK C-terminal domain-like"/>
    <property type="match status" value="1"/>
</dbReference>
<accession>A0AA86GLL6</accession>
<comment type="cofactor">
    <cofactor evidence="1">
        <name>thiamine diphosphate</name>
        <dbReference type="ChEBI" id="CHEBI:58937"/>
    </cofactor>
</comment>
<dbReference type="EC" id="2.2.1.1" evidence="5"/>
<dbReference type="Pfam" id="PF02779">
    <property type="entry name" value="Transket_pyr"/>
    <property type="match status" value="1"/>
</dbReference>
<dbReference type="SMART" id="SM00861">
    <property type="entry name" value="Transket_pyr"/>
    <property type="match status" value="1"/>
</dbReference>
<dbReference type="FunFam" id="3.40.50.970:FF:000129">
    <property type="entry name" value="Transketolase"/>
    <property type="match status" value="1"/>
</dbReference>
<dbReference type="Pfam" id="PF02780">
    <property type="entry name" value="Transketolase_C"/>
    <property type="match status" value="1"/>
</dbReference>
<reference evidence="5 6" key="1">
    <citation type="journal article" date="2016" name="BMC Genomics">
        <title>Genomic analysis of the nitrate-respiring Sphingopyxis granuli (formerly Sphingomonas macrogoltabida) strain TFA.</title>
        <authorList>
            <person name="Garcia-Romero I."/>
            <person name="Perez-Pulido A.J."/>
            <person name="Gonzalez-Flores Y.E."/>
            <person name="Reyes-Ramirez F."/>
            <person name="Santero E."/>
            <person name="Floriano B."/>
        </authorList>
    </citation>
    <scope>NUCLEOTIDE SEQUENCE [LARGE SCALE GENOMIC DNA]</scope>
    <source>
        <strain evidence="5 6">TFA</strain>
    </source>
</reference>
<evidence type="ECO:0000259" key="4">
    <source>
        <dbReference type="SMART" id="SM00861"/>
    </source>
</evidence>
<dbReference type="InterPro" id="IPR009014">
    <property type="entry name" value="Transketo_C/PFOR_II"/>
</dbReference>
<sequence>MTIAELEKPLDPASWNIQTSMPKLTALTMSAELEELAERRPELVVLTADLASSNGLDSFQRRFPDRFINTGIAEQNMMSIAAGLAASGHIAYVSTFASFASLLCAEQVRTDLAYTRQKVRILSHHAGISMGFYGTSHHAVEDIAITRAMGHMTVVSACDGNAIRGLIRSTIDIDGPVYIRIGRGAEKPVYDAVPDFTHGRFRTLRDGRDATIIATGIGVKAALDAADILADSAPRLSVRVLDAAYIKPIDADAIRAAARETGAILTVEEHNPHGGLGGAVAEILAEGGIAVRFARHALPDEYALVAPPTHLYRHYGLTGDGVATALRTLIGR</sequence>
<dbReference type="InterPro" id="IPR051157">
    <property type="entry name" value="PDH/Transketolase"/>
</dbReference>
<dbReference type="PANTHER" id="PTHR43825">
    <property type="entry name" value="PYRUVATE DEHYDROGENASE E1 COMPONENT"/>
    <property type="match status" value="1"/>
</dbReference>
<dbReference type="Gene3D" id="3.40.50.920">
    <property type="match status" value="1"/>
</dbReference>
<evidence type="ECO:0000256" key="1">
    <source>
        <dbReference type="ARBA" id="ARBA00001964"/>
    </source>
</evidence>
<keyword evidence="5" id="KW-0808">Transferase</keyword>
<comment type="similarity">
    <text evidence="2">Belongs to the transketolase family.</text>
</comment>
<gene>
    <name evidence="5" type="primary">tktB</name>
    <name evidence="5" type="ORF">SGRAN_1185</name>
</gene>
<name>A0AA86GLL6_9SPHN</name>
<dbReference type="PANTHER" id="PTHR43825:SF1">
    <property type="entry name" value="TRANSKETOLASE-LIKE PYRIMIDINE-BINDING DOMAIN-CONTAINING PROTEIN"/>
    <property type="match status" value="1"/>
</dbReference>
<protein>
    <submittedName>
        <fullName evidence="5">Transketolase central region</fullName>
        <ecNumber evidence="5">2.2.1.1</ecNumber>
    </submittedName>
</protein>
<dbReference type="SUPFAM" id="SSF52518">
    <property type="entry name" value="Thiamin diphosphate-binding fold (THDP-binding)"/>
    <property type="match status" value="1"/>
</dbReference>
<keyword evidence="3" id="KW-0786">Thiamine pyrophosphate</keyword>